<protein>
    <submittedName>
        <fullName evidence="2">Carboxymuconolactone decarboxylase family protein</fullName>
    </submittedName>
</protein>
<dbReference type="KEGG" id="mfk:E2N92_06685"/>
<dbReference type="EMBL" id="CP037968">
    <property type="protein sequence ID" value="QYZ79138.1"/>
    <property type="molecule type" value="Genomic_DNA"/>
</dbReference>
<dbReference type="SUPFAM" id="SSF69118">
    <property type="entry name" value="AhpD-like"/>
    <property type="match status" value="1"/>
</dbReference>
<evidence type="ECO:0000259" key="1">
    <source>
        <dbReference type="Pfam" id="PF02627"/>
    </source>
</evidence>
<dbReference type="RefSeq" id="WP_220680442.1">
    <property type="nucleotide sequence ID" value="NZ_CP037968.1"/>
</dbReference>
<dbReference type="InterPro" id="IPR004675">
    <property type="entry name" value="AhpD_core"/>
</dbReference>
<dbReference type="GO" id="GO:0051920">
    <property type="term" value="F:peroxiredoxin activity"/>
    <property type="evidence" value="ECO:0007669"/>
    <property type="project" value="InterPro"/>
</dbReference>
<dbReference type="OrthoDB" id="111898at2157"/>
<dbReference type="InterPro" id="IPR029032">
    <property type="entry name" value="AhpD-like"/>
</dbReference>
<dbReference type="Proteomes" id="UP000826709">
    <property type="component" value="Chromosome"/>
</dbReference>
<name>A0A8G1EFU3_9EURY</name>
<sequence length="146" mass="15902">MDYEEKLAAILEEGTAETAARWLSEIEGEFGRAPLILKRMGERPEVLISHLLYKNSVFETSHLDPKCIELISLAVGAALKCRHCVEYHIQAARAKGATRDEVLETILIAGLASNASVLADAYRVMDEEAPADACLSCDIQASNGDL</sequence>
<dbReference type="AlphaFoldDB" id="A0A8G1EFU3"/>
<evidence type="ECO:0000313" key="2">
    <source>
        <dbReference type="EMBL" id="QYZ79138.1"/>
    </source>
</evidence>
<dbReference type="PANTHER" id="PTHR33930">
    <property type="entry name" value="ALKYL HYDROPEROXIDE REDUCTASE AHPD"/>
    <property type="match status" value="1"/>
</dbReference>
<dbReference type="Pfam" id="PF02627">
    <property type="entry name" value="CMD"/>
    <property type="match status" value="1"/>
</dbReference>
<dbReference type="Gene3D" id="1.20.1290.10">
    <property type="entry name" value="AhpD-like"/>
    <property type="match status" value="1"/>
</dbReference>
<feature type="domain" description="Carboxymuconolactone decarboxylase-like" evidence="1">
    <location>
        <begin position="53"/>
        <end position="127"/>
    </location>
</feature>
<reference evidence="2" key="2">
    <citation type="submission" date="2019-03" db="EMBL/GenBank/DDBJ databases">
        <authorList>
            <person name="Chen S.-C."/>
            <person name="Wu S.-Y."/>
            <person name="Lai M.-C."/>
        </authorList>
    </citation>
    <scope>NUCLEOTIDE SEQUENCE</scope>
    <source>
        <strain evidence="2">ML15</strain>
    </source>
</reference>
<keyword evidence="3" id="KW-1185">Reference proteome</keyword>
<organism evidence="2 3">
    <name type="scientific">Methanofollis formosanus</name>
    <dbReference type="NCBI Taxonomy" id="299308"/>
    <lineage>
        <taxon>Archaea</taxon>
        <taxon>Methanobacteriati</taxon>
        <taxon>Methanobacteriota</taxon>
        <taxon>Stenosarchaea group</taxon>
        <taxon>Methanomicrobia</taxon>
        <taxon>Methanomicrobiales</taxon>
        <taxon>Methanomicrobiaceae</taxon>
        <taxon>Methanofollis</taxon>
    </lineage>
</organism>
<evidence type="ECO:0000313" key="3">
    <source>
        <dbReference type="Proteomes" id="UP000826709"/>
    </source>
</evidence>
<reference evidence="2" key="1">
    <citation type="journal article" date="2005" name="Int. J. Syst. Evol. Microbiol.">
        <title>Methanofollis formosanus sp. nov., isolated from a fish pond.</title>
        <authorList>
            <person name="Wu S.Y."/>
            <person name="Chen S.C."/>
            <person name="Lai M.C."/>
        </authorList>
    </citation>
    <scope>NUCLEOTIDE SEQUENCE</scope>
    <source>
        <strain evidence="2">ML15</strain>
    </source>
</reference>
<gene>
    <name evidence="2" type="ORF">E2N92_06685</name>
</gene>
<dbReference type="PANTHER" id="PTHR33930:SF8">
    <property type="entry name" value="4-CARBOXYMUCONOLACTONE DECARBOXYLASE"/>
    <property type="match status" value="1"/>
</dbReference>
<dbReference type="NCBIfam" id="TIGR00778">
    <property type="entry name" value="ahpD_dom"/>
    <property type="match status" value="1"/>
</dbReference>
<dbReference type="InterPro" id="IPR003779">
    <property type="entry name" value="CMD-like"/>
</dbReference>
<accession>A0A8G1EFU3</accession>
<proteinExistence type="predicted"/>